<dbReference type="RefSeq" id="WP_200388206.1">
    <property type="nucleotide sequence ID" value="NZ_NRSD01000012.1"/>
</dbReference>
<dbReference type="Gene3D" id="3.40.50.800">
    <property type="entry name" value="Anticodon-binding domain"/>
    <property type="match status" value="1"/>
</dbReference>
<dbReference type="SUPFAM" id="SSF55826">
    <property type="entry name" value="YbaK/ProRS associated domain"/>
    <property type="match status" value="1"/>
</dbReference>
<dbReference type="SUPFAM" id="SSF52954">
    <property type="entry name" value="Class II aaRS ABD-related"/>
    <property type="match status" value="1"/>
</dbReference>
<evidence type="ECO:0000256" key="8">
    <source>
        <dbReference type="ARBA" id="ARBA00023146"/>
    </source>
</evidence>
<comment type="caution">
    <text evidence="12">The sequence shown here is derived from an EMBL/GenBank/DDBJ whole genome shotgun (WGS) entry which is preliminary data.</text>
</comment>
<dbReference type="Pfam" id="PF04073">
    <property type="entry name" value="tRNA_edit"/>
    <property type="match status" value="1"/>
</dbReference>
<dbReference type="GO" id="GO:0005829">
    <property type="term" value="C:cytosol"/>
    <property type="evidence" value="ECO:0007669"/>
    <property type="project" value="TreeGrafter"/>
</dbReference>
<evidence type="ECO:0000259" key="11">
    <source>
        <dbReference type="PROSITE" id="PS50862"/>
    </source>
</evidence>
<reference evidence="12 13" key="1">
    <citation type="journal article" date="2020" name="Microorganisms">
        <title>Osmotic Adaptation and Compatible Solute Biosynthesis of Phototrophic Bacteria as Revealed from Genome Analyses.</title>
        <authorList>
            <person name="Imhoff J.F."/>
            <person name="Rahn T."/>
            <person name="Kunzel S."/>
            <person name="Keller A."/>
            <person name="Neulinger S.C."/>
        </authorList>
    </citation>
    <scope>NUCLEOTIDE SEQUENCE [LARGE SCALE GENOMIC DNA]</scope>
    <source>
        <strain evidence="12 13">DSM 21303</strain>
    </source>
</reference>
<keyword evidence="5 10" id="KW-0547">Nucleotide-binding</keyword>
<evidence type="ECO:0000313" key="13">
    <source>
        <dbReference type="Proteomes" id="UP001138802"/>
    </source>
</evidence>
<dbReference type="CDD" id="cd00779">
    <property type="entry name" value="ProRS_core_prok"/>
    <property type="match status" value="1"/>
</dbReference>
<dbReference type="SUPFAM" id="SSF55681">
    <property type="entry name" value="Class II aaRS and biotin synthetases"/>
    <property type="match status" value="1"/>
</dbReference>
<dbReference type="InterPro" id="IPR004500">
    <property type="entry name" value="Pro-tRNA-synth_IIa_bac-type"/>
</dbReference>
<gene>
    <name evidence="10" type="primary">proS</name>
    <name evidence="12" type="ORF">CKO25_12225</name>
</gene>
<dbReference type="FunFam" id="3.30.930.10:FF:000062">
    <property type="entry name" value="Proline--tRNA ligase"/>
    <property type="match status" value="1"/>
</dbReference>
<dbReference type="AlphaFoldDB" id="A0A9X1B9U9"/>
<evidence type="ECO:0000256" key="9">
    <source>
        <dbReference type="ARBA" id="ARBA00047671"/>
    </source>
</evidence>
<comment type="catalytic activity">
    <reaction evidence="9 10">
        <text>tRNA(Pro) + L-proline + ATP = L-prolyl-tRNA(Pro) + AMP + diphosphate</text>
        <dbReference type="Rhea" id="RHEA:14305"/>
        <dbReference type="Rhea" id="RHEA-COMP:9700"/>
        <dbReference type="Rhea" id="RHEA-COMP:9702"/>
        <dbReference type="ChEBI" id="CHEBI:30616"/>
        <dbReference type="ChEBI" id="CHEBI:33019"/>
        <dbReference type="ChEBI" id="CHEBI:60039"/>
        <dbReference type="ChEBI" id="CHEBI:78442"/>
        <dbReference type="ChEBI" id="CHEBI:78532"/>
        <dbReference type="ChEBI" id="CHEBI:456215"/>
        <dbReference type="EC" id="6.1.1.15"/>
    </reaction>
</comment>
<dbReference type="Gene3D" id="3.30.930.10">
    <property type="entry name" value="Bira Bifunctional Protein, Domain 2"/>
    <property type="match status" value="2"/>
</dbReference>
<evidence type="ECO:0000313" key="12">
    <source>
        <dbReference type="EMBL" id="MBK1645396.1"/>
    </source>
</evidence>
<dbReference type="InterPro" id="IPR002316">
    <property type="entry name" value="Pro-tRNA-ligase_IIa"/>
</dbReference>
<keyword evidence="7 10" id="KW-0648">Protein biosynthesis</keyword>
<dbReference type="InterPro" id="IPR036621">
    <property type="entry name" value="Anticodon-bd_dom_sf"/>
</dbReference>
<dbReference type="PANTHER" id="PTHR42753">
    <property type="entry name" value="MITOCHONDRIAL RIBOSOME PROTEIN L39/PROLYL-TRNA LIGASE FAMILY MEMBER"/>
    <property type="match status" value="1"/>
</dbReference>
<dbReference type="GO" id="GO:0006433">
    <property type="term" value="P:prolyl-tRNA aminoacylation"/>
    <property type="evidence" value="ECO:0007669"/>
    <property type="project" value="UniProtKB-UniRule"/>
</dbReference>
<protein>
    <recommendedName>
        <fullName evidence="10">Proline--tRNA ligase</fullName>
        <ecNumber evidence="10">6.1.1.15</ecNumber>
    </recommendedName>
    <alternativeName>
        <fullName evidence="10">Prolyl-tRNA synthetase</fullName>
        <shortName evidence="10">ProRS</shortName>
    </alternativeName>
</protein>
<organism evidence="12 13">
    <name type="scientific">Thiocapsa imhoffii</name>
    <dbReference type="NCBI Taxonomy" id="382777"/>
    <lineage>
        <taxon>Bacteria</taxon>
        <taxon>Pseudomonadati</taxon>
        <taxon>Pseudomonadota</taxon>
        <taxon>Gammaproteobacteria</taxon>
        <taxon>Chromatiales</taxon>
        <taxon>Chromatiaceae</taxon>
        <taxon>Thiocapsa</taxon>
    </lineage>
</organism>
<dbReference type="Pfam" id="PF00587">
    <property type="entry name" value="tRNA-synt_2b"/>
    <property type="match status" value="1"/>
</dbReference>
<keyword evidence="13" id="KW-1185">Reference proteome</keyword>
<proteinExistence type="inferred from homology"/>
<dbReference type="FunFam" id="3.30.930.10:FF:000043">
    <property type="entry name" value="Proline--tRNA ligase"/>
    <property type="match status" value="1"/>
</dbReference>
<dbReference type="CDD" id="cd04334">
    <property type="entry name" value="ProRS-INS"/>
    <property type="match status" value="1"/>
</dbReference>
<dbReference type="InterPro" id="IPR023717">
    <property type="entry name" value="Pro-tRNA-Synthase_IIa_type1"/>
</dbReference>
<dbReference type="InterPro" id="IPR002314">
    <property type="entry name" value="aa-tRNA-synt_IIb"/>
</dbReference>
<evidence type="ECO:0000256" key="6">
    <source>
        <dbReference type="ARBA" id="ARBA00022840"/>
    </source>
</evidence>
<dbReference type="InterPro" id="IPR006195">
    <property type="entry name" value="aa-tRNA-synth_II"/>
</dbReference>
<dbReference type="FunFam" id="3.40.50.800:FF:000006">
    <property type="entry name" value="Proline--tRNA ligase"/>
    <property type="match status" value="1"/>
</dbReference>
<comment type="subunit">
    <text evidence="2 10">Homodimer.</text>
</comment>
<dbReference type="Pfam" id="PF03129">
    <property type="entry name" value="HGTP_anticodon"/>
    <property type="match status" value="1"/>
</dbReference>
<dbReference type="PANTHER" id="PTHR42753:SF2">
    <property type="entry name" value="PROLINE--TRNA LIGASE"/>
    <property type="match status" value="1"/>
</dbReference>
<dbReference type="GO" id="GO:0005524">
    <property type="term" value="F:ATP binding"/>
    <property type="evidence" value="ECO:0007669"/>
    <property type="project" value="UniProtKB-UniRule"/>
</dbReference>
<evidence type="ECO:0000256" key="7">
    <source>
        <dbReference type="ARBA" id="ARBA00022917"/>
    </source>
</evidence>
<dbReference type="NCBIfam" id="NF006625">
    <property type="entry name" value="PRK09194.1"/>
    <property type="match status" value="1"/>
</dbReference>
<keyword evidence="4 10" id="KW-0436">Ligase</keyword>
<comment type="domain">
    <text evidence="10">Consists of three domains: the N-terminal catalytic domain, the editing domain and the C-terminal anticodon-binding domain.</text>
</comment>
<comment type="subcellular location">
    <subcellularLocation>
        <location evidence="1 10">Cytoplasm</location>
    </subcellularLocation>
</comment>
<dbReference type="Gene3D" id="3.90.960.10">
    <property type="entry name" value="YbaK/aminoacyl-tRNA synthetase-associated domain"/>
    <property type="match status" value="1"/>
</dbReference>
<dbReference type="InterPro" id="IPR033730">
    <property type="entry name" value="ProRS_core_prok"/>
</dbReference>
<keyword evidence="6 10" id="KW-0067">ATP-binding</keyword>
<evidence type="ECO:0000256" key="4">
    <source>
        <dbReference type="ARBA" id="ARBA00022598"/>
    </source>
</evidence>
<feature type="domain" description="Aminoacyl-transfer RNA synthetases class-II family profile" evidence="11">
    <location>
        <begin position="38"/>
        <end position="480"/>
    </location>
</feature>
<evidence type="ECO:0000256" key="10">
    <source>
        <dbReference type="HAMAP-Rule" id="MF_01569"/>
    </source>
</evidence>
<dbReference type="InterPro" id="IPR044140">
    <property type="entry name" value="ProRS_anticodon_short"/>
</dbReference>
<evidence type="ECO:0000256" key="3">
    <source>
        <dbReference type="ARBA" id="ARBA00022490"/>
    </source>
</evidence>
<dbReference type="HAMAP" id="MF_01569">
    <property type="entry name" value="Pro_tRNA_synth_type1"/>
    <property type="match status" value="1"/>
</dbReference>
<comment type="function">
    <text evidence="10">Catalyzes the attachment of proline to tRNA(Pro) in a two-step reaction: proline is first activated by ATP to form Pro-AMP and then transferred to the acceptor end of tRNA(Pro). As ProRS can inadvertently accommodate and process non-cognate amino acids such as alanine and cysteine, to avoid such errors it has two additional distinct editing activities against alanine. One activity is designated as 'pretransfer' editing and involves the tRNA(Pro)-independent hydrolysis of activated Ala-AMP. The other activity is designated 'posttransfer' editing and involves deacylation of mischarged Ala-tRNA(Pro). The misacylated Cys-tRNA(Pro) is not edited by ProRS.</text>
</comment>
<dbReference type="GO" id="GO:0002161">
    <property type="term" value="F:aminoacyl-tRNA deacylase activity"/>
    <property type="evidence" value="ECO:0007669"/>
    <property type="project" value="InterPro"/>
</dbReference>
<dbReference type="Proteomes" id="UP001138802">
    <property type="component" value="Unassembled WGS sequence"/>
</dbReference>
<dbReference type="GO" id="GO:0004827">
    <property type="term" value="F:proline-tRNA ligase activity"/>
    <property type="evidence" value="ECO:0007669"/>
    <property type="project" value="UniProtKB-UniRule"/>
</dbReference>
<dbReference type="CDD" id="cd00861">
    <property type="entry name" value="ProRS_anticodon_short"/>
    <property type="match status" value="1"/>
</dbReference>
<keyword evidence="8 10" id="KW-0030">Aminoacyl-tRNA synthetase</keyword>
<keyword evidence="3 10" id="KW-0963">Cytoplasm</keyword>
<comment type="similarity">
    <text evidence="10">Belongs to the class-II aminoacyl-tRNA synthetase family. ProS type 1 subfamily.</text>
</comment>
<dbReference type="PROSITE" id="PS50862">
    <property type="entry name" value="AA_TRNA_LIGASE_II"/>
    <property type="match status" value="1"/>
</dbReference>
<accession>A0A9X1B9U9</accession>
<dbReference type="PRINTS" id="PR01046">
    <property type="entry name" value="TRNASYNTHPRO"/>
</dbReference>
<dbReference type="InterPro" id="IPR036754">
    <property type="entry name" value="YbaK/aa-tRNA-synt-asso_dom_sf"/>
</dbReference>
<dbReference type="InterPro" id="IPR050062">
    <property type="entry name" value="Pro-tRNA_synthetase"/>
</dbReference>
<sequence length="574" mass="63152">MRTSQFPIQTLKEVPADAEIVSHRLMLRAGMIRKLAAGLYTWLPMGLRTLRKVEAIVREEMDRAGALEVLMPAVQPAELWQESGRWEHYGPELLRLRDRHQRDFCFGPTHEEIITDLARAELKSYKQLPVIFYQIQTKFRDEIRPRFGVMRAREFLMKDAYSFHLDSASLTATYQRMHEAYSHIFTRCGLAFRPVRADTGSIGGNTSHEFHVLADSGEDAIAFCDASDYAANVELAEAIPATAQAPSPTESARLLDTPGVRTIDDLVHGFAQPIERTVKTLVVAAAPESGSALVALLVRGDHELNLTKAEKLPEVAAPLRMATEEEIRAAIGAGPGSLGPKDLPIPCIADASVAVTSDFSAGANQDGKHWFGLNWERDLPRPRVADLRTVRDGDPSPDGAGRLRIARGIEVGHIFQLGCKYSEALKATVLGEDGRATTLTMGCYGIGVSRVVAAAIEQHHDEQGIRWPTAIAPFEVALLPMKLGKSFRVREATEQLYDDLSAAGIEVLLDDRDARAGVMFADMELIGIPHRIVVGDRALDAGHVEYKGRGDNETQLIPIEEVVGWLVARLRAVP</sequence>
<dbReference type="NCBIfam" id="TIGR00409">
    <property type="entry name" value="proS_fam_II"/>
    <property type="match status" value="1"/>
</dbReference>
<evidence type="ECO:0000256" key="2">
    <source>
        <dbReference type="ARBA" id="ARBA00011738"/>
    </source>
</evidence>
<dbReference type="EC" id="6.1.1.15" evidence="10"/>
<evidence type="ECO:0000256" key="1">
    <source>
        <dbReference type="ARBA" id="ARBA00004496"/>
    </source>
</evidence>
<evidence type="ECO:0000256" key="5">
    <source>
        <dbReference type="ARBA" id="ARBA00022741"/>
    </source>
</evidence>
<name>A0A9X1B9U9_9GAMM</name>
<dbReference type="EMBL" id="NRSD01000012">
    <property type="protein sequence ID" value="MBK1645396.1"/>
    <property type="molecule type" value="Genomic_DNA"/>
</dbReference>
<dbReference type="InterPro" id="IPR004154">
    <property type="entry name" value="Anticodon-bd"/>
</dbReference>
<dbReference type="PIRSF" id="PIRSF001535">
    <property type="entry name" value="ProRS_1"/>
    <property type="match status" value="1"/>
</dbReference>
<dbReference type="InterPro" id="IPR045864">
    <property type="entry name" value="aa-tRNA-synth_II/BPL/LPL"/>
</dbReference>
<dbReference type="InterPro" id="IPR007214">
    <property type="entry name" value="YbaK/aa-tRNA-synth-assoc-dom"/>
</dbReference>